<dbReference type="RefSeq" id="WP_069635253.1">
    <property type="nucleotide sequence ID" value="NZ_JXKZ01000004.1"/>
</dbReference>
<accession>A0A1E5GTS1</accession>
<organism evidence="2 3">
    <name type="scientific">Enterococcus quebecensis</name>
    <dbReference type="NCBI Taxonomy" id="903983"/>
    <lineage>
        <taxon>Bacteria</taxon>
        <taxon>Bacillati</taxon>
        <taxon>Bacillota</taxon>
        <taxon>Bacilli</taxon>
        <taxon>Lactobacillales</taxon>
        <taxon>Enterococcaceae</taxon>
        <taxon>Enterococcus</taxon>
    </lineage>
</organism>
<proteinExistence type="predicted"/>
<sequence>MVDEKSIPTKEEITLVNSQRADVDSKAKIICFSLGQWFVGISILFLVSLLLLLSYRLLPINQKIAGSWQTEADQPHELKISDNQANLVVEELNGMSGVYMKVNATIFPVDSTRYRGKETSALLIIDKEKQGKDVLDAIKKQDNYYTLVNETKEQITFKYTSEANIAAFGVEDLDTSFHFEVIKWQYGLIPKEIQFQNQAFAVNGLHLTKK</sequence>
<reference evidence="3" key="1">
    <citation type="submission" date="2016-09" db="EMBL/GenBank/DDBJ databases">
        <authorList>
            <person name="Gulvik C.A."/>
        </authorList>
    </citation>
    <scope>NUCLEOTIDE SEQUENCE [LARGE SCALE GENOMIC DNA]</scope>
    <source>
        <strain evidence="3">LMG 26306</strain>
    </source>
</reference>
<protein>
    <submittedName>
        <fullName evidence="2">Uncharacterized protein</fullName>
    </submittedName>
</protein>
<dbReference type="OrthoDB" id="2184189at2"/>
<evidence type="ECO:0000313" key="3">
    <source>
        <dbReference type="Proteomes" id="UP000094764"/>
    </source>
</evidence>
<name>A0A1E5GTS1_9ENTE</name>
<dbReference type="AlphaFoldDB" id="A0A1E5GTS1"/>
<dbReference type="STRING" id="903983.BCR23_07880"/>
<gene>
    <name evidence="2" type="ORF">BCR23_07880</name>
</gene>
<dbReference type="Proteomes" id="UP000094764">
    <property type="component" value="Unassembled WGS sequence"/>
</dbReference>
<keyword evidence="1" id="KW-0472">Membrane</keyword>
<keyword evidence="3" id="KW-1185">Reference proteome</keyword>
<evidence type="ECO:0000256" key="1">
    <source>
        <dbReference type="SAM" id="Phobius"/>
    </source>
</evidence>
<feature type="transmembrane region" description="Helical" evidence="1">
    <location>
        <begin position="34"/>
        <end position="53"/>
    </location>
</feature>
<comment type="caution">
    <text evidence="2">The sequence shown here is derived from an EMBL/GenBank/DDBJ whole genome shotgun (WGS) entry which is preliminary data.</text>
</comment>
<evidence type="ECO:0000313" key="2">
    <source>
        <dbReference type="EMBL" id="OEG16057.1"/>
    </source>
</evidence>
<dbReference type="EMBL" id="MIKB01000014">
    <property type="protein sequence ID" value="OEG16057.1"/>
    <property type="molecule type" value="Genomic_DNA"/>
</dbReference>
<keyword evidence="1" id="KW-0812">Transmembrane</keyword>
<keyword evidence="1" id="KW-1133">Transmembrane helix</keyword>